<dbReference type="PANTHER" id="PTHR31297">
    <property type="entry name" value="GLUCAN ENDO-1,6-BETA-GLUCOSIDASE B"/>
    <property type="match status" value="1"/>
</dbReference>
<dbReference type="InterPro" id="IPR001547">
    <property type="entry name" value="Glyco_hydro_5"/>
</dbReference>
<dbReference type="Pfam" id="PF00150">
    <property type="entry name" value="Cellulase"/>
    <property type="match status" value="1"/>
</dbReference>
<dbReference type="GO" id="GO:0046557">
    <property type="term" value="F:glucan endo-1,6-beta-glucosidase activity"/>
    <property type="evidence" value="ECO:0007669"/>
    <property type="project" value="TreeGrafter"/>
</dbReference>
<dbReference type="PANTHER" id="PTHR31297:SF43">
    <property type="entry name" value="GLUCAN 1,3-BETA-GLUCOSIDASE 3"/>
    <property type="match status" value="1"/>
</dbReference>
<accession>A0AAN7WFC8</accession>
<reference evidence="8" key="1">
    <citation type="submission" date="2023-08" db="EMBL/GenBank/DDBJ databases">
        <title>Black Yeasts Isolated from many extreme environments.</title>
        <authorList>
            <person name="Coleine C."/>
            <person name="Stajich J.E."/>
            <person name="Selbmann L."/>
        </authorList>
    </citation>
    <scope>NUCLEOTIDE SEQUENCE</scope>
    <source>
        <strain evidence="8">CCFEE 5810</strain>
    </source>
</reference>
<dbReference type="EMBL" id="JAVRQU010000004">
    <property type="protein sequence ID" value="KAK5703789.1"/>
    <property type="molecule type" value="Genomic_DNA"/>
</dbReference>
<evidence type="ECO:0000256" key="2">
    <source>
        <dbReference type="ARBA" id="ARBA00022801"/>
    </source>
</evidence>
<dbReference type="GO" id="GO:0005576">
    <property type="term" value="C:extracellular region"/>
    <property type="evidence" value="ECO:0007669"/>
    <property type="project" value="TreeGrafter"/>
</dbReference>
<dbReference type="FunFam" id="3.20.20.80:FF:000100">
    <property type="entry name" value="Glycoside hydrolase superfamily"/>
    <property type="match status" value="1"/>
</dbReference>
<feature type="domain" description="Glycoside hydrolase family 5" evidence="7">
    <location>
        <begin position="92"/>
        <end position="345"/>
    </location>
</feature>
<evidence type="ECO:0000256" key="5">
    <source>
        <dbReference type="RuleBase" id="RU361153"/>
    </source>
</evidence>
<evidence type="ECO:0000313" key="9">
    <source>
        <dbReference type="Proteomes" id="UP001310594"/>
    </source>
</evidence>
<comment type="similarity">
    <text evidence="1 5">Belongs to the glycosyl hydrolase 5 (cellulase A) family.</text>
</comment>
<evidence type="ECO:0000259" key="7">
    <source>
        <dbReference type="Pfam" id="PF00150"/>
    </source>
</evidence>
<feature type="region of interest" description="Disordered" evidence="6">
    <location>
        <begin position="12"/>
        <end position="42"/>
    </location>
</feature>
<evidence type="ECO:0000256" key="4">
    <source>
        <dbReference type="ARBA" id="ARBA00023316"/>
    </source>
</evidence>
<protein>
    <submittedName>
        <fullName evidence="8">Glucan 1,3-beta-glucosidase 3</fullName>
        <ecNumber evidence="8">3.2.1.58</ecNumber>
    </submittedName>
</protein>
<keyword evidence="4" id="KW-0961">Cell wall biogenesis/degradation</keyword>
<keyword evidence="2 5" id="KW-0378">Hydrolase</keyword>
<dbReference type="AlphaFoldDB" id="A0AAN7WFC8"/>
<dbReference type="InterPro" id="IPR050386">
    <property type="entry name" value="Glycosyl_hydrolase_5"/>
</dbReference>
<gene>
    <name evidence="8" type="primary">EXG3</name>
    <name evidence="8" type="ORF">LTR97_002802</name>
</gene>
<dbReference type="SUPFAM" id="SSF51445">
    <property type="entry name" value="(Trans)glycosidases"/>
    <property type="match status" value="1"/>
</dbReference>
<proteinExistence type="inferred from homology"/>
<comment type="caution">
    <text evidence="8">The sequence shown here is derived from an EMBL/GenBank/DDBJ whole genome shotgun (WGS) entry which is preliminary data.</text>
</comment>
<dbReference type="EC" id="3.2.1.58" evidence="8"/>
<sequence length="531" mass="59500">MKKFLNKAKSAFDEHLDGAGGRGQQQVPMQEGQSSIQPPTPKDVTRFRYHHGTNMGSVFILEKWLTGSMFPDGAPGSSELAAAEAWVKKEGMDHARQRFEKHWREYVSDGDLDWLRDHGKCTTIRLPIGYFTLGPPYCEKTPFRKVADVYQNAWHAVQQLVQRCHQRGIGVLIDLHGLPGGANAQEHSGTNSNKAELWSSSRDKDLATRCLLFIAQQARNMEGVAGLQIINEAEHGADAKGMYEWYDHVISEVQKIDAGLPIYISDAWVLDKAASWSQGHNSIRGRCNPVVVDTHCYWCFGDDDKRKSPQEITHEASNQLSKLDGKDGSVVDHGAAQAIVGEYSCVLGEESWAKGGGHKDDLVRQFGNAQSQRYQQRAGGSFFWTYRMDWMPGGEWGFKQMTDSRAIIPPVSLTLSSGDVHQRIQGAQSQQQQSKQNAVGAHTHYWDTKHPGQYEHWRFEQGWDVGFHDAMTFLGMRGQAGQNNNGGDKIGMLDLWVLKRLRESGQGGKFMWEFEQGLRQGVKDFYSAAGV</sequence>
<dbReference type="Proteomes" id="UP001310594">
    <property type="component" value="Unassembled WGS sequence"/>
</dbReference>
<evidence type="ECO:0000256" key="6">
    <source>
        <dbReference type="SAM" id="MobiDB-lite"/>
    </source>
</evidence>
<dbReference type="GO" id="GO:0009251">
    <property type="term" value="P:glucan catabolic process"/>
    <property type="evidence" value="ECO:0007669"/>
    <property type="project" value="TreeGrafter"/>
</dbReference>
<name>A0AAN7WFC8_9PEZI</name>
<dbReference type="Gene3D" id="3.20.20.80">
    <property type="entry name" value="Glycosidases"/>
    <property type="match status" value="1"/>
</dbReference>
<organism evidence="8 9">
    <name type="scientific">Elasticomyces elasticus</name>
    <dbReference type="NCBI Taxonomy" id="574655"/>
    <lineage>
        <taxon>Eukaryota</taxon>
        <taxon>Fungi</taxon>
        <taxon>Dikarya</taxon>
        <taxon>Ascomycota</taxon>
        <taxon>Pezizomycotina</taxon>
        <taxon>Dothideomycetes</taxon>
        <taxon>Dothideomycetidae</taxon>
        <taxon>Mycosphaerellales</taxon>
        <taxon>Teratosphaeriaceae</taxon>
        <taxon>Elasticomyces</taxon>
    </lineage>
</organism>
<keyword evidence="3 5" id="KW-0326">Glycosidase</keyword>
<dbReference type="GO" id="GO:0004338">
    <property type="term" value="F:glucan exo-1,3-beta-glucosidase activity"/>
    <property type="evidence" value="ECO:0007669"/>
    <property type="project" value="UniProtKB-EC"/>
</dbReference>
<feature type="compositionally biased region" description="Polar residues" evidence="6">
    <location>
        <begin position="24"/>
        <end position="37"/>
    </location>
</feature>
<dbReference type="GO" id="GO:0009986">
    <property type="term" value="C:cell surface"/>
    <property type="evidence" value="ECO:0007669"/>
    <property type="project" value="TreeGrafter"/>
</dbReference>
<evidence type="ECO:0000256" key="3">
    <source>
        <dbReference type="ARBA" id="ARBA00023295"/>
    </source>
</evidence>
<dbReference type="GO" id="GO:0005737">
    <property type="term" value="C:cytoplasm"/>
    <property type="evidence" value="ECO:0007669"/>
    <property type="project" value="UniProtKB-ARBA"/>
</dbReference>
<dbReference type="GO" id="GO:0071555">
    <property type="term" value="P:cell wall organization"/>
    <property type="evidence" value="ECO:0007669"/>
    <property type="project" value="UniProtKB-KW"/>
</dbReference>
<dbReference type="InterPro" id="IPR017853">
    <property type="entry name" value="GH"/>
</dbReference>
<evidence type="ECO:0000256" key="1">
    <source>
        <dbReference type="ARBA" id="ARBA00005641"/>
    </source>
</evidence>
<evidence type="ECO:0000313" key="8">
    <source>
        <dbReference type="EMBL" id="KAK5703789.1"/>
    </source>
</evidence>